<proteinExistence type="predicted"/>
<sequence length="489" mass="52806">MKTRLSTMAVAILTGFLFFGSVVAQGATVEDLITDGSVSEVTKSGNDRDVIEAAIDDAVIMILNNGTGANEGERWAEAWVGNRKAYLVKYDQSFWPAVPTENPDAPWLARKIGLFAPTYITSKLGAIDNNLALAKAIHESGDTEGKTYIWVGFSQGADTLGDSVEQAYALGYFDHAGNTKVIIVSDPGSPWSIKGWAKDETGILGEIITTLIGIDNNGSRDPAKTGDLAIDQIIVVGDSVANFQWNNLRPVSSLVVGLSGWATLHGGPNPWSSNNLDLRTVENTVGLDAPVYLYSVEGNTTYRIYDAPHPTAILQAQIERDLGIVRDKNGNGTNEDEFVARVMKLDPKYQKWYEIEKPTVDNAHVDVYSDPDRPVDTTLPTINDEIVVPDEVDNGQQTAVVEVDNEPVVETPSVPEEEPVVETETESLPETESEAVETESEAVETESDSVSTTEETSSDVDAESDTESTTEDSSSESDSESDSGSSQED</sequence>
<evidence type="ECO:0000313" key="3">
    <source>
        <dbReference type="Proteomes" id="UP000424227"/>
    </source>
</evidence>
<feature type="compositionally biased region" description="Acidic residues" evidence="1">
    <location>
        <begin position="456"/>
        <end position="489"/>
    </location>
</feature>
<dbReference type="EMBL" id="MN585988">
    <property type="protein sequence ID" value="QGJ89657.1"/>
    <property type="molecule type" value="Genomic_DNA"/>
</dbReference>
<name>A0A649VBE9_9CAUD</name>
<gene>
    <name evidence="2" type="primary">46</name>
    <name evidence="2" type="ORF">SEA_ODESZA_46</name>
</gene>
<protein>
    <recommendedName>
        <fullName evidence="4">PE-PPE domain-containing protein</fullName>
    </recommendedName>
</protein>
<feature type="region of interest" description="Disordered" evidence="1">
    <location>
        <begin position="402"/>
        <end position="489"/>
    </location>
</feature>
<reference evidence="2 3" key="1">
    <citation type="submission" date="2019-10" db="EMBL/GenBank/DDBJ databases">
        <authorList>
            <person name="Riley H.L."/>
            <person name="Gale T.J."/>
            <person name="Sconiers W.B."/>
            <person name="Garlena R.A."/>
            <person name="Russell D.A."/>
            <person name="Pope W.H."/>
            <person name="Jacobs-Sera D."/>
            <person name="Hatfull G.F."/>
        </authorList>
    </citation>
    <scope>NUCLEOTIDE SEQUENCE [LARGE SCALE GENOMIC DNA]</scope>
</reference>
<evidence type="ECO:0000313" key="2">
    <source>
        <dbReference type="EMBL" id="QGJ89657.1"/>
    </source>
</evidence>
<feature type="compositionally biased region" description="Acidic residues" evidence="1">
    <location>
        <begin position="415"/>
        <end position="447"/>
    </location>
</feature>
<evidence type="ECO:0008006" key="4">
    <source>
        <dbReference type="Google" id="ProtNLM"/>
    </source>
</evidence>
<organism evidence="2 3">
    <name type="scientific">Gordonia Phage Odesza</name>
    <dbReference type="NCBI Taxonomy" id="2656527"/>
    <lineage>
        <taxon>Viruses</taxon>
        <taxon>Duplodnaviria</taxon>
        <taxon>Heunggongvirae</taxon>
        <taxon>Uroviricota</taxon>
        <taxon>Caudoviricetes</taxon>
        <taxon>Deejayvirinae</taxon>
        <taxon>Tanisvirus</taxon>
        <taxon>Tanisvirus tanis</taxon>
    </lineage>
</organism>
<dbReference type="Proteomes" id="UP000424227">
    <property type="component" value="Segment"/>
</dbReference>
<accession>A0A649VBE9</accession>
<evidence type="ECO:0000256" key="1">
    <source>
        <dbReference type="SAM" id="MobiDB-lite"/>
    </source>
</evidence>